<dbReference type="EMBL" id="SRLO01000063">
    <property type="protein sequence ID" value="TNN79638.1"/>
    <property type="molecule type" value="Genomic_DNA"/>
</dbReference>
<sequence>MNDPQEEPQSTSGRGHISSGKFIRELISDNRRTVFNRMFGGRRHKAGHDESGFGVFLIARQQVRVTRERPDNADGFKTLRHLLSSSLPL</sequence>
<name>A0A4Z2IPP2_9TELE</name>
<proteinExistence type="predicted"/>
<keyword evidence="3" id="KW-1185">Reference proteome</keyword>
<dbReference type="AlphaFoldDB" id="A0A4Z2IPP2"/>
<evidence type="ECO:0000313" key="2">
    <source>
        <dbReference type="EMBL" id="TNN79638.1"/>
    </source>
</evidence>
<gene>
    <name evidence="2" type="ORF">EYF80_010220</name>
</gene>
<protein>
    <submittedName>
        <fullName evidence="2">Uncharacterized protein</fullName>
    </submittedName>
</protein>
<accession>A0A4Z2IPP2</accession>
<dbReference type="Proteomes" id="UP000314294">
    <property type="component" value="Unassembled WGS sequence"/>
</dbReference>
<comment type="caution">
    <text evidence="2">The sequence shown here is derived from an EMBL/GenBank/DDBJ whole genome shotgun (WGS) entry which is preliminary data.</text>
</comment>
<evidence type="ECO:0000256" key="1">
    <source>
        <dbReference type="SAM" id="MobiDB-lite"/>
    </source>
</evidence>
<evidence type="ECO:0000313" key="3">
    <source>
        <dbReference type="Proteomes" id="UP000314294"/>
    </source>
</evidence>
<reference evidence="2 3" key="1">
    <citation type="submission" date="2019-03" db="EMBL/GenBank/DDBJ databases">
        <title>First draft genome of Liparis tanakae, snailfish: a comprehensive survey of snailfish specific genes.</title>
        <authorList>
            <person name="Kim W."/>
            <person name="Song I."/>
            <person name="Jeong J.-H."/>
            <person name="Kim D."/>
            <person name="Kim S."/>
            <person name="Ryu S."/>
            <person name="Song J.Y."/>
            <person name="Lee S.K."/>
        </authorList>
    </citation>
    <scope>NUCLEOTIDE SEQUENCE [LARGE SCALE GENOMIC DNA]</scope>
    <source>
        <tissue evidence="2">Muscle</tissue>
    </source>
</reference>
<organism evidence="2 3">
    <name type="scientific">Liparis tanakae</name>
    <name type="common">Tanaka's snailfish</name>
    <dbReference type="NCBI Taxonomy" id="230148"/>
    <lineage>
        <taxon>Eukaryota</taxon>
        <taxon>Metazoa</taxon>
        <taxon>Chordata</taxon>
        <taxon>Craniata</taxon>
        <taxon>Vertebrata</taxon>
        <taxon>Euteleostomi</taxon>
        <taxon>Actinopterygii</taxon>
        <taxon>Neopterygii</taxon>
        <taxon>Teleostei</taxon>
        <taxon>Neoteleostei</taxon>
        <taxon>Acanthomorphata</taxon>
        <taxon>Eupercaria</taxon>
        <taxon>Perciformes</taxon>
        <taxon>Cottioidei</taxon>
        <taxon>Cottales</taxon>
        <taxon>Liparidae</taxon>
        <taxon>Liparis</taxon>
    </lineage>
</organism>
<feature type="region of interest" description="Disordered" evidence="1">
    <location>
        <begin position="1"/>
        <end position="22"/>
    </location>
</feature>